<accession>A0A4Z1NXN8</accession>
<dbReference type="EMBL" id="SNSC02000026">
    <property type="protein sequence ID" value="TID13369.1"/>
    <property type="molecule type" value="Genomic_DNA"/>
</dbReference>
<gene>
    <name evidence="1" type="ORF">E6O75_ATG11285</name>
</gene>
<proteinExistence type="predicted"/>
<name>A0A4Z1NXN8_9PEZI</name>
<dbReference type="AlphaFoldDB" id="A0A4Z1NXN8"/>
<evidence type="ECO:0000313" key="1">
    <source>
        <dbReference type="EMBL" id="TID13369.1"/>
    </source>
</evidence>
<reference evidence="1 2" key="1">
    <citation type="submission" date="2019-04" db="EMBL/GenBank/DDBJ databases">
        <title>High contiguity whole genome sequence and gene annotation resource for two Venturia nashicola isolates.</title>
        <authorList>
            <person name="Prokchorchik M."/>
            <person name="Won K."/>
            <person name="Lee Y."/>
            <person name="Choi E.D."/>
            <person name="Segonzac C."/>
            <person name="Sohn K.H."/>
        </authorList>
    </citation>
    <scope>NUCLEOTIDE SEQUENCE [LARGE SCALE GENOMIC DNA]</scope>
    <source>
        <strain evidence="1 2">PRI2</strain>
    </source>
</reference>
<evidence type="ECO:0000313" key="2">
    <source>
        <dbReference type="Proteomes" id="UP000298493"/>
    </source>
</evidence>
<protein>
    <submittedName>
        <fullName evidence="1">Uncharacterized protein</fullName>
    </submittedName>
</protein>
<comment type="caution">
    <text evidence="1">The sequence shown here is derived from an EMBL/GenBank/DDBJ whole genome shotgun (WGS) entry which is preliminary data.</text>
</comment>
<dbReference type="Proteomes" id="UP000298493">
    <property type="component" value="Unassembled WGS sequence"/>
</dbReference>
<organism evidence="1 2">
    <name type="scientific">Venturia nashicola</name>
    <dbReference type="NCBI Taxonomy" id="86259"/>
    <lineage>
        <taxon>Eukaryota</taxon>
        <taxon>Fungi</taxon>
        <taxon>Dikarya</taxon>
        <taxon>Ascomycota</taxon>
        <taxon>Pezizomycotina</taxon>
        <taxon>Dothideomycetes</taxon>
        <taxon>Pleosporomycetidae</taxon>
        <taxon>Venturiales</taxon>
        <taxon>Venturiaceae</taxon>
        <taxon>Venturia</taxon>
    </lineage>
</organism>
<keyword evidence="2" id="KW-1185">Reference proteome</keyword>
<sequence>MWTLSPLQHVNGVNEDGQINTPRFIRHIHQLNLRLKTIGIVNRKRRFDLLLHDVAERGGRSFVTGTEETFAREHGANCVFSSWTGGEDDDVVEPGAVGHACFCAVCVFETGLGDEEVAFPGAGFGHADGDGGHCPLFAGQESGD</sequence>